<evidence type="ECO:0000313" key="5">
    <source>
        <dbReference type="Proteomes" id="UP000703590"/>
    </source>
</evidence>
<dbReference type="InterPro" id="IPR022998">
    <property type="entry name" value="ThiamineP_synth_TenI"/>
</dbReference>
<gene>
    <name evidence="4" type="ORF">JWV37_06990</name>
</gene>
<accession>A0ABS2WSD8</accession>
<evidence type="ECO:0000313" key="4">
    <source>
        <dbReference type="EMBL" id="MBN2964520.1"/>
    </source>
</evidence>
<keyword evidence="5" id="KW-1185">Reference proteome</keyword>
<dbReference type="RefSeq" id="WP_205459071.1">
    <property type="nucleotide sequence ID" value="NZ_JAFHKK010000013.1"/>
</dbReference>
<comment type="pathway">
    <text evidence="1">Cofactor biosynthesis; thiamine diphosphate biosynthesis.</text>
</comment>
<dbReference type="Proteomes" id="UP000703590">
    <property type="component" value="Unassembled WGS sequence"/>
</dbReference>
<dbReference type="InterPro" id="IPR036206">
    <property type="entry name" value="ThiamineP_synth_sf"/>
</dbReference>
<reference evidence="4 5" key="3">
    <citation type="submission" date="2021-02" db="EMBL/GenBank/DDBJ databases">
        <authorList>
            <person name="Merkel A.Y."/>
        </authorList>
    </citation>
    <scope>NUCLEOTIDE SEQUENCE [LARGE SCALE GENOMIC DNA]</scope>
    <source>
        <strain evidence="4 5">T05b</strain>
    </source>
</reference>
<organism evidence="4 5">
    <name type="scientific">Sulfurospirillum tamanense</name>
    <dbReference type="NCBI Taxonomy" id="2813362"/>
    <lineage>
        <taxon>Bacteria</taxon>
        <taxon>Pseudomonadati</taxon>
        <taxon>Campylobacterota</taxon>
        <taxon>Epsilonproteobacteria</taxon>
        <taxon>Campylobacterales</taxon>
        <taxon>Sulfurospirillaceae</taxon>
        <taxon>Sulfurospirillum</taxon>
    </lineage>
</organism>
<dbReference type="SUPFAM" id="SSF51391">
    <property type="entry name" value="Thiamin phosphate synthase"/>
    <property type="match status" value="1"/>
</dbReference>
<comment type="caution">
    <text evidence="4">The sequence shown here is derived from an EMBL/GenBank/DDBJ whole genome shotgun (WGS) entry which is preliminary data.</text>
</comment>
<reference evidence="4 5" key="1">
    <citation type="submission" date="2021-02" db="EMBL/GenBank/DDBJ databases">
        <title>Sulfurospirillum tamanensis sp. nov.</title>
        <authorList>
            <person name="Frolova A."/>
            <person name="Merkel A."/>
            <person name="Slobodkin A."/>
        </authorList>
    </citation>
    <scope>NUCLEOTIDE SEQUENCE [LARGE SCALE GENOMIC DNA]</scope>
    <source>
        <strain evidence="4 5">T05b</strain>
    </source>
</reference>
<protein>
    <submittedName>
        <fullName evidence="4">Thiamine phosphate synthase</fullName>
    </submittedName>
</protein>
<dbReference type="Pfam" id="PF02581">
    <property type="entry name" value="TMP-TENI"/>
    <property type="match status" value="1"/>
</dbReference>
<evidence type="ECO:0000259" key="3">
    <source>
        <dbReference type="Pfam" id="PF02581"/>
    </source>
</evidence>
<dbReference type="EMBL" id="JAFHKK010000013">
    <property type="protein sequence ID" value="MBN2964520.1"/>
    <property type="molecule type" value="Genomic_DNA"/>
</dbReference>
<keyword evidence="2" id="KW-0784">Thiamine biosynthesis</keyword>
<name>A0ABS2WSD8_9BACT</name>
<evidence type="ECO:0000256" key="1">
    <source>
        <dbReference type="ARBA" id="ARBA00004948"/>
    </source>
</evidence>
<feature type="domain" description="Thiamine phosphate synthase/TenI" evidence="3">
    <location>
        <begin position="5"/>
        <end position="180"/>
    </location>
</feature>
<reference evidence="5" key="2">
    <citation type="submission" date="2021-02" db="EMBL/GenBank/DDBJ databases">
        <title>Sulfurospirillum tamanensis sp. nov.</title>
        <authorList>
            <person name="Merkel A.Y."/>
        </authorList>
    </citation>
    <scope>NUCLEOTIDE SEQUENCE [LARGE SCALE GENOMIC DNA]</scope>
    <source>
        <strain evidence="5">T05b</strain>
    </source>
</reference>
<dbReference type="InterPro" id="IPR013785">
    <property type="entry name" value="Aldolase_TIM"/>
</dbReference>
<dbReference type="PANTHER" id="PTHR20857">
    <property type="entry name" value="THIAMINE-PHOSPHATE PYROPHOSPHORYLASE"/>
    <property type="match status" value="1"/>
</dbReference>
<sequence length="190" mass="20468">MFASYLITDSHFYSQDPHCLRKILTKVLANHTPTFVCLRDKSTPNYASLALATVSLVQKRGIKVLLHQDFKLAAVLGADGVHLPSDAKHCIQEAKHLGLHVIVSTHTLEEALYAQAQGADAITFSPIFASPGKGAPVGLEKLKEIVGILSLDVFALGGIVTNEHVRLCAQTGASGFASIRYFCDTLCNPQ</sequence>
<dbReference type="CDD" id="cd00564">
    <property type="entry name" value="TMP_TenI"/>
    <property type="match status" value="1"/>
</dbReference>
<dbReference type="Gene3D" id="3.20.20.70">
    <property type="entry name" value="Aldolase class I"/>
    <property type="match status" value="1"/>
</dbReference>
<evidence type="ECO:0000256" key="2">
    <source>
        <dbReference type="ARBA" id="ARBA00022977"/>
    </source>
</evidence>
<dbReference type="PANTHER" id="PTHR20857:SF15">
    <property type="entry name" value="THIAMINE-PHOSPHATE SYNTHASE"/>
    <property type="match status" value="1"/>
</dbReference>
<proteinExistence type="predicted"/>